<dbReference type="PANTHER" id="PTHR32170:SF3">
    <property type="entry name" value="PROTEASOME ACTIVATOR COMPLEX SUBUNIT 4"/>
    <property type="match status" value="1"/>
</dbReference>
<comment type="caution">
    <text evidence="4">The sequence shown here is derived from an EMBL/GenBank/DDBJ whole genome shotgun (WGS) entry which is preliminary data.</text>
</comment>
<protein>
    <submittedName>
        <fullName evidence="4">Uncharacterized protein</fullName>
    </submittedName>
</protein>
<dbReference type="Pfam" id="PF16507">
    <property type="entry name" value="HEAT_PSME4_mid"/>
    <property type="match status" value="1"/>
</dbReference>
<dbReference type="GO" id="GO:0016504">
    <property type="term" value="F:peptidase activator activity"/>
    <property type="evidence" value="ECO:0007669"/>
    <property type="project" value="InterPro"/>
</dbReference>
<evidence type="ECO:0000313" key="4">
    <source>
        <dbReference type="EMBL" id="RCH96123.1"/>
    </source>
</evidence>
<dbReference type="InterPro" id="IPR032430">
    <property type="entry name" value="Blm10_mid"/>
</dbReference>
<proteinExistence type="predicted"/>
<dbReference type="GO" id="GO:0010499">
    <property type="term" value="P:proteasomal ubiquitin-independent protein catabolic process"/>
    <property type="evidence" value="ECO:0007669"/>
    <property type="project" value="TreeGrafter"/>
</dbReference>
<evidence type="ECO:0000259" key="3">
    <source>
        <dbReference type="Pfam" id="PF23096"/>
    </source>
</evidence>
<organism evidence="4 5">
    <name type="scientific">Rhizopus stolonifer</name>
    <name type="common">Rhizopus nigricans</name>
    <dbReference type="NCBI Taxonomy" id="4846"/>
    <lineage>
        <taxon>Eukaryota</taxon>
        <taxon>Fungi</taxon>
        <taxon>Fungi incertae sedis</taxon>
        <taxon>Mucoromycota</taxon>
        <taxon>Mucoromycotina</taxon>
        <taxon>Mucoromycetes</taxon>
        <taxon>Mucorales</taxon>
        <taxon>Mucorineae</taxon>
        <taxon>Rhizopodaceae</taxon>
        <taxon>Rhizopus</taxon>
    </lineage>
</organism>
<comment type="subcellular location">
    <subcellularLocation>
        <location evidence="1">Nucleus speckle</location>
    </subcellularLocation>
</comment>
<reference evidence="4 5" key="1">
    <citation type="journal article" date="2018" name="G3 (Bethesda)">
        <title>Phylogenetic and Phylogenomic Definition of Rhizopus Species.</title>
        <authorList>
            <person name="Gryganskyi A.P."/>
            <person name="Golan J."/>
            <person name="Dolatabadi S."/>
            <person name="Mondo S."/>
            <person name="Robb S."/>
            <person name="Idnurm A."/>
            <person name="Muszewska A."/>
            <person name="Steczkiewicz K."/>
            <person name="Masonjones S."/>
            <person name="Liao H.L."/>
            <person name="Gajdeczka M.T."/>
            <person name="Anike F."/>
            <person name="Vuek A."/>
            <person name="Anishchenko I.M."/>
            <person name="Voigt K."/>
            <person name="de Hoog G.S."/>
            <person name="Smith M.E."/>
            <person name="Heitman J."/>
            <person name="Vilgalys R."/>
            <person name="Stajich J.E."/>
        </authorList>
    </citation>
    <scope>NUCLEOTIDE SEQUENCE [LARGE SCALE GENOMIC DNA]</scope>
    <source>
        <strain evidence="4 5">LSU 92-RS-03</strain>
    </source>
</reference>
<feature type="domain" description="Proteasome activator Blm10 middle HEAT repeats region" evidence="2">
    <location>
        <begin position="2"/>
        <end position="433"/>
    </location>
</feature>
<evidence type="ECO:0000256" key="1">
    <source>
        <dbReference type="ARBA" id="ARBA00004324"/>
    </source>
</evidence>
<gene>
    <name evidence="4" type="ORF">CU098_001947</name>
</gene>
<dbReference type="GO" id="GO:0070628">
    <property type="term" value="F:proteasome binding"/>
    <property type="evidence" value="ECO:0007669"/>
    <property type="project" value="InterPro"/>
</dbReference>
<feature type="non-terminal residue" evidence="4">
    <location>
        <position position="1351"/>
    </location>
</feature>
<dbReference type="GO" id="GO:0016607">
    <property type="term" value="C:nuclear speck"/>
    <property type="evidence" value="ECO:0007669"/>
    <property type="project" value="UniProtKB-SubCell"/>
</dbReference>
<name>A0A367K1P0_RHIST</name>
<dbReference type="Pfam" id="PF23096">
    <property type="entry name" value="HEAT_PSME4"/>
    <property type="match status" value="1"/>
</dbReference>
<dbReference type="SUPFAM" id="SSF48371">
    <property type="entry name" value="ARM repeat"/>
    <property type="match status" value="1"/>
</dbReference>
<dbReference type="Gene3D" id="1.25.10.10">
    <property type="entry name" value="Leucine-rich Repeat Variant"/>
    <property type="match status" value="1"/>
</dbReference>
<dbReference type="PANTHER" id="PTHR32170">
    <property type="entry name" value="PROTEASOME ACTIVATOR COMPLEX SUBUNIT 4"/>
    <property type="match status" value="1"/>
</dbReference>
<accession>A0A367K1P0</accession>
<dbReference type="Proteomes" id="UP000253551">
    <property type="component" value="Unassembled WGS sequence"/>
</dbReference>
<dbReference type="GO" id="GO:0005829">
    <property type="term" value="C:cytosol"/>
    <property type="evidence" value="ECO:0007669"/>
    <property type="project" value="TreeGrafter"/>
</dbReference>
<feature type="non-terminal residue" evidence="4">
    <location>
        <position position="1"/>
    </location>
</feature>
<feature type="domain" description="Proteasome activator complex subunit 4-like HEAT repeat-like" evidence="3">
    <location>
        <begin position="867"/>
        <end position="1072"/>
    </location>
</feature>
<dbReference type="EMBL" id="PJQM01002349">
    <property type="protein sequence ID" value="RCH96123.1"/>
    <property type="molecule type" value="Genomic_DNA"/>
</dbReference>
<dbReference type="InterPro" id="IPR011989">
    <property type="entry name" value="ARM-like"/>
</dbReference>
<dbReference type="InterPro" id="IPR035309">
    <property type="entry name" value="PSME4"/>
</dbReference>
<evidence type="ECO:0000259" key="2">
    <source>
        <dbReference type="Pfam" id="PF16507"/>
    </source>
</evidence>
<keyword evidence="5" id="KW-1185">Reference proteome</keyword>
<dbReference type="OrthoDB" id="17907at2759"/>
<evidence type="ECO:0000313" key="5">
    <source>
        <dbReference type="Proteomes" id="UP000253551"/>
    </source>
</evidence>
<dbReference type="InterPro" id="IPR055455">
    <property type="entry name" value="HEAT_PSME4"/>
</dbReference>
<sequence length="1351" mass="155316">SLASLRYLAWLEPSLIFPGLLERVYPSLETLTETHRTTSALGILIDVSKPLFSRENYPAGGKHLLPLLHLAIPGIDMNDPLKTITSLMFISTALMTTPIMDMSSQLGDYTPYEDIENPFGEFSQETEDYLVKLSTTQFEEWLAKFMNRVFTIFENLPQESRKKQGSTSHTIESGLTQVVLHTCDVIFGQLSEELYDLVLRLIVDFVNNRVISNATRAMGLLCDLTTSVNPKKAAKALIPLCVENIKTELEHGASSSVSHAASSHVSQSDSTFHWYQNILFSVVSNMGAEVLQYKQELVEITDLMILHCRSRRGMMWTGKLIRSILFTLLQVYPTEFKSLNPSQWNDRHFMAEHAHQIWGKPGDPSQLEIQWHVPSEAEKDFALYFLLHLWTPTTQRLVEIMQEDASIDSYEQTNELCRLLAVVRNCLMGSSTMVADDGLLDDELDKNTTAEEEEDEEDQQQYIAKRLEVDYAFTDLQDSRTQQARAIRKSAGDLIHQLATFFKTKREDDIESIKIWIKITRVYLSERGVEKTQFERSKAGYSYAKNVDKTPLCKKRYPRNVLIRRAYNHHLLRLRQNVQGRLRTAHHDRLLSDLLDFSLSTYAEIRKPSQIALSATSRCFRGAKNLILPVMLDALQPSTPPDRMKGALYLFTHKSLLLPCLRDWKLIPRFITAICHAQHQDKPTIQELIRKVFMEYISNVHSLSFRVLSPSDIQSALVSIAPVVDLSEVSLREQKVQEREKRMVSRYEDLIKHLLEFLQDTRVHWRFATMAANFIEVFVRLDVKPVGELATFANQATLSELPTMRRIGISITIQLLLFIKQRTLALGDPDALITKKKTRNPLKIKVEVQESQLLLEKLHEPIDVDQSLLVDDTTLGWYVWPRSYFAYKINTRDSLFDEIEPDSLDAYNIFSDTFTSTEYWKKLGAYLSEEVHQKNEDIFSESYARLFSSIFQTFQDLPLEAAKPSIESLCEATDQKNSQRAASEILAGLIRGTKHWNMRKLESLWLWLGPILQKVFASITPDSLTYWESFVKFCIARRDPRRLEPLVNILLSSELDPTSDAAFNEARKLLLIRAVIIKLQWRCLPLLPRLLPSYLSNIHHPYKQVREVIGGNIYELLQLEWVPSHSSVDRLLEINALTDGVGNVPTELNPEQQERVKNIIQSLDVWLDEMKDNTVSSDYAHASKTILCWLHESLIHWRLPGTLPYIAPFLNKIFVMQEMNDDQDLQIMATRVLNLIAQLSYPPTMLPGLIDQFLTILTTSTSWHIRIRVLPVLQVFFFKHLFAMTGDQLLRIMKVISQMLLDTQIEVRQLASVTLGGLVRCSQRDAIQSLLQQFEKQVHIKVPKRKRDPVT</sequence>
<dbReference type="STRING" id="4846.A0A367K1P0"/>
<dbReference type="InterPro" id="IPR016024">
    <property type="entry name" value="ARM-type_fold"/>
</dbReference>